<gene>
    <name evidence="1" type="ORF">MNBD_NITROSPIRAE03-238</name>
</gene>
<evidence type="ECO:0000313" key="1">
    <source>
        <dbReference type="EMBL" id="VAX31839.1"/>
    </source>
</evidence>
<feature type="non-terminal residue" evidence="1">
    <location>
        <position position="81"/>
    </location>
</feature>
<dbReference type="EMBL" id="UOGI01000124">
    <property type="protein sequence ID" value="VAX31839.1"/>
    <property type="molecule type" value="Genomic_DNA"/>
</dbReference>
<name>A0A3B1CNZ0_9ZZZZ</name>
<proteinExistence type="predicted"/>
<sequence length="81" mass="9320">MSTNVKTETYPNSPLVEVVFEIRFPGEPVVECRRDIFYELIRKDYPKVMVPSTKEGSFVALEPYRFEKEDASSGVMLAINK</sequence>
<organism evidence="1">
    <name type="scientific">hydrothermal vent metagenome</name>
    <dbReference type="NCBI Taxonomy" id="652676"/>
    <lineage>
        <taxon>unclassified sequences</taxon>
        <taxon>metagenomes</taxon>
        <taxon>ecological metagenomes</taxon>
    </lineage>
</organism>
<protein>
    <submittedName>
        <fullName evidence="1">Uncharacterized protein</fullName>
    </submittedName>
</protein>
<reference evidence="1" key="1">
    <citation type="submission" date="2018-06" db="EMBL/GenBank/DDBJ databases">
        <authorList>
            <person name="Zhirakovskaya E."/>
        </authorList>
    </citation>
    <scope>NUCLEOTIDE SEQUENCE</scope>
</reference>
<accession>A0A3B1CNZ0</accession>
<dbReference type="AlphaFoldDB" id="A0A3B1CNZ0"/>